<dbReference type="RefSeq" id="WP_088263978.1">
    <property type="nucleotide sequence ID" value="NZ_JASZ02000011.1"/>
</dbReference>
<gene>
    <name evidence="3" type="ORF">AP75_06985</name>
</gene>
<dbReference type="GO" id="GO:0000271">
    <property type="term" value="P:polysaccharide biosynthetic process"/>
    <property type="evidence" value="ECO:0007669"/>
    <property type="project" value="TreeGrafter"/>
</dbReference>
<dbReference type="InterPro" id="IPR002656">
    <property type="entry name" value="Acyl_transf_3_dom"/>
</dbReference>
<evidence type="ECO:0000313" key="4">
    <source>
        <dbReference type="Proteomes" id="UP000197587"/>
    </source>
</evidence>
<keyword evidence="4" id="KW-1185">Reference proteome</keyword>
<keyword evidence="1" id="KW-0472">Membrane</keyword>
<accession>A0A2D0A6L9</accession>
<evidence type="ECO:0000256" key="1">
    <source>
        <dbReference type="SAM" id="Phobius"/>
    </source>
</evidence>
<keyword evidence="1" id="KW-0812">Transmembrane</keyword>
<dbReference type="PANTHER" id="PTHR23028">
    <property type="entry name" value="ACETYLTRANSFERASE"/>
    <property type="match status" value="1"/>
</dbReference>
<feature type="transmembrane region" description="Helical" evidence="1">
    <location>
        <begin position="50"/>
        <end position="71"/>
    </location>
</feature>
<dbReference type="AlphaFoldDB" id="A0A2D0A6L9"/>
<dbReference type="Proteomes" id="UP000197587">
    <property type="component" value="Unassembled WGS sequence"/>
</dbReference>
<feature type="transmembrane region" description="Helical" evidence="1">
    <location>
        <begin position="21"/>
        <end position="38"/>
    </location>
</feature>
<organism evidence="3 4">
    <name type="scientific">Kaistella haifensis DSM 19056</name>
    <dbReference type="NCBI Taxonomy" id="1450526"/>
    <lineage>
        <taxon>Bacteria</taxon>
        <taxon>Pseudomonadati</taxon>
        <taxon>Bacteroidota</taxon>
        <taxon>Flavobacteriia</taxon>
        <taxon>Flavobacteriales</taxon>
        <taxon>Weeksellaceae</taxon>
        <taxon>Chryseobacterium group</taxon>
        <taxon>Kaistella</taxon>
    </lineage>
</organism>
<feature type="transmembrane region" description="Helical" evidence="1">
    <location>
        <begin position="150"/>
        <end position="167"/>
    </location>
</feature>
<keyword evidence="1" id="KW-1133">Transmembrane helix</keyword>
<sequence>MKLSNIFRIDFDQNRVFGLDILRMVAILLVVIAHSLSFMPSGISKLIDRFLLDGVGIFFVLSGFLIVKILISTFEKTNCTWSDVKIFWLKRWSRTLPNYYFFLVLLAIINYETVIKIGNNFYSYFFFLQNVDHNPRYFFGLSWSLSVEEWFYILIVLLISGFSYVFSKKNKKKVIFISIVFLVAIPSLLRIVYSVNNGYSAETFDILQYSVIYRLDTIIYGVLGAFVLYYYSDFWKKK</sequence>
<comment type="caution">
    <text evidence="3">The sequence shown here is derived from an EMBL/GenBank/DDBJ whole genome shotgun (WGS) entry which is preliminary data.</text>
</comment>
<dbReference type="Pfam" id="PF01757">
    <property type="entry name" value="Acyl_transf_3"/>
    <property type="match status" value="1"/>
</dbReference>
<evidence type="ECO:0000259" key="2">
    <source>
        <dbReference type="Pfam" id="PF01757"/>
    </source>
</evidence>
<feature type="transmembrane region" description="Helical" evidence="1">
    <location>
        <begin position="99"/>
        <end position="118"/>
    </location>
</feature>
<dbReference type="GO" id="GO:0016747">
    <property type="term" value="F:acyltransferase activity, transferring groups other than amino-acyl groups"/>
    <property type="evidence" value="ECO:0007669"/>
    <property type="project" value="InterPro"/>
</dbReference>
<dbReference type="InterPro" id="IPR050879">
    <property type="entry name" value="Acyltransferase_3"/>
</dbReference>
<feature type="transmembrane region" description="Helical" evidence="1">
    <location>
        <begin position="212"/>
        <end position="231"/>
    </location>
</feature>
<dbReference type="EMBL" id="JASZ02000011">
    <property type="protein sequence ID" value="OWK98336.1"/>
    <property type="molecule type" value="Genomic_DNA"/>
</dbReference>
<dbReference type="GO" id="GO:0016020">
    <property type="term" value="C:membrane"/>
    <property type="evidence" value="ECO:0007669"/>
    <property type="project" value="TreeGrafter"/>
</dbReference>
<proteinExistence type="predicted"/>
<evidence type="ECO:0000313" key="3">
    <source>
        <dbReference type="EMBL" id="OWK98336.1"/>
    </source>
</evidence>
<feature type="transmembrane region" description="Helical" evidence="1">
    <location>
        <begin position="174"/>
        <end position="192"/>
    </location>
</feature>
<reference evidence="3 4" key="1">
    <citation type="submission" date="2017-05" db="EMBL/GenBank/DDBJ databases">
        <title>Genome of Chryseobacterium haifense.</title>
        <authorList>
            <person name="Newman J.D."/>
        </authorList>
    </citation>
    <scope>NUCLEOTIDE SEQUENCE [LARGE SCALE GENOMIC DNA]</scope>
    <source>
        <strain evidence="3 4">DSM 19056</strain>
    </source>
</reference>
<name>A0A2D0A6L9_9FLAO</name>
<feature type="domain" description="Acyltransferase 3" evidence="2">
    <location>
        <begin position="18"/>
        <end position="230"/>
    </location>
</feature>
<protein>
    <recommendedName>
        <fullName evidence="2">Acyltransferase 3 domain-containing protein</fullName>
    </recommendedName>
</protein>
<dbReference type="PANTHER" id="PTHR23028:SF53">
    <property type="entry name" value="ACYL_TRANSF_3 DOMAIN-CONTAINING PROTEIN"/>
    <property type="match status" value="1"/>
</dbReference>